<feature type="region of interest" description="Disordered" evidence="1">
    <location>
        <begin position="1"/>
        <end position="35"/>
    </location>
</feature>
<evidence type="ECO:0000256" key="1">
    <source>
        <dbReference type="SAM" id="MobiDB-lite"/>
    </source>
</evidence>
<accession>A0A194PQT0</accession>
<protein>
    <submittedName>
        <fullName evidence="2">Uncharacterized protein</fullName>
    </submittedName>
</protein>
<gene>
    <name evidence="2" type="ORF">RR46_08777</name>
</gene>
<proteinExistence type="predicted"/>
<dbReference type="Proteomes" id="UP000053268">
    <property type="component" value="Unassembled WGS sequence"/>
</dbReference>
<organism evidence="2 3">
    <name type="scientific">Papilio xuthus</name>
    <name type="common">Asian swallowtail butterfly</name>
    <dbReference type="NCBI Taxonomy" id="66420"/>
    <lineage>
        <taxon>Eukaryota</taxon>
        <taxon>Metazoa</taxon>
        <taxon>Ecdysozoa</taxon>
        <taxon>Arthropoda</taxon>
        <taxon>Hexapoda</taxon>
        <taxon>Insecta</taxon>
        <taxon>Pterygota</taxon>
        <taxon>Neoptera</taxon>
        <taxon>Endopterygota</taxon>
        <taxon>Lepidoptera</taxon>
        <taxon>Glossata</taxon>
        <taxon>Ditrysia</taxon>
        <taxon>Papilionoidea</taxon>
        <taxon>Papilionidae</taxon>
        <taxon>Papilioninae</taxon>
        <taxon>Papilio</taxon>
    </lineage>
</organism>
<feature type="compositionally biased region" description="Polar residues" evidence="1">
    <location>
        <begin position="1"/>
        <end position="18"/>
    </location>
</feature>
<dbReference type="EMBL" id="KQ459596">
    <property type="protein sequence ID" value="KPI95318.1"/>
    <property type="molecule type" value="Genomic_DNA"/>
</dbReference>
<reference evidence="2 3" key="1">
    <citation type="journal article" date="2015" name="Nat. Commun.">
        <title>Outbred genome sequencing and CRISPR/Cas9 gene editing in butterflies.</title>
        <authorList>
            <person name="Li X."/>
            <person name="Fan D."/>
            <person name="Zhang W."/>
            <person name="Liu G."/>
            <person name="Zhang L."/>
            <person name="Zhao L."/>
            <person name="Fang X."/>
            <person name="Chen L."/>
            <person name="Dong Y."/>
            <person name="Chen Y."/>
            <person name="Ding Y."/>
            <person name="Zhao R."/>
            <person name="Feng M."/>
            <person name="Zhu Y."/>
            <person name="Feng Y."/>
            <person name="Jiang X."/>
            <person name="Zhu D."/>
            <person name="Xiang H."/>
            <person name="Feng X."/>
            <person name="Li S."/>
            <person name="Wang J."/>
            <person name="Zhang G."/>
            <person name="Kronforst M.R."/>
            <person name="Wang W."/>
        </authorList>
    </citation>
    <scope>NUCLEOTIDE SEQUENCE [LARGE SCALE GENOMIC DNA]</scope>
    <source>
        <strain evidence="2">Ya'a_city_454_Px</strain>
        <tissue evidence="2">Whole body</tissue>
    </source>
</reference>
<evidence type="ECO:0000313" key="3">
    <source>
        <dbReference type="Proteomes" id="UP000053268"/>
    </source>
</evidence>
<evidence type="ECO:0000313" key="2">
    <source>
        <dbReference type="EMBL" id="KPI95318.1"/>
    </source>
</evidence>
<dbReference type="AlphaFoldDB" id="A0A194PQT0"/>
<name>A0A194PQT0_PAPXU</name>
<sequence>MIHNNAPFQIINTSSQTAGRPGLRVRPGQARAGRDGAWRGGRLRVLQNAKAAYNAHTQRFGGTSLNLGLKEINWRVWEVPHVAAVVVWKETARRQKRPP</sequence>
<keyword evidence="3" id="KW-1185">Reference proteome</keyword>